<feature type="transmembrane region" description="Helical" evidence="1">
    <location>
        <begin position="105"/>
        <end position="125"/>
    </location>
</feature>
<dbReference type="Proteomes" id="UP000478892">
    <property type="component" value="Unassembled WGS sequence"/>
</dbReference>
<feature type="transmembrane region" description="Helical" evidence="1">
    <location>
        <begin position="150"/>
        <end position="171"/>
    </location>
</feature>
<feature type="transmembrane region" description="Helical" evidence="1">
    <location>
        <begin position="50"/>
        <end position="68"/>
    </location>
</feature>
<gene>
    <name evidence="2" type="ORF">GO984_16320</name>
</gene>
<evidence type="ECO:0000313" key="3">
    <source>
        <dbReference type="Proteomes" id="UP000478892"/>
    </source>
</evidence>
<evidence type="ECO:0000313" key="2">
    <source>
        <dbReference type="EMBL" id="MVO17381.1"/>
    </source>
</evidence>
<protein>
    <submittedName>
        <fullName evidence="2">Oligosaccharide repeat unit polymerase</fullName>
    </submittedName>
</protein>
<keyword evidence="1" id="KW-0472">Membrane</keyword>
<keyword evidence="1" id="KW-0812">Transmembrane</keyword>
<evidence type="ECO:0000256" key="1">
    <source>
        <dbReference type="SAM" id="Phobius"/>
    </source>
</evidence>
<feature type="transmembrane region" description="Helical" evidence="1">
    <location>
        <begin position="268"/>
        <end position="288"/>
    </location>
</feature>
<dbReference type="AlphaFoldDB" id="A0A6L6WJ57"/>
<reference evidence="2 3" key="1">
    <citation type="submission" date="2019-12" db="EMBL/GenBank/DDBJ databases">
        <authorList>
            <person name="Zhang Y.-J."/>
        </authorList>
    </citation>
    <scope>NUCLEOTIDE SEQUENCE [LARGE SCALE GENOMIC DNA]</scope>
    <source>
        <strain evidence="2 3">CY05</strain>
    </source>
</reference>
<name>A0A6L6WJ57_9RHOB</name>
<sequence length="466" mass="52147">MTILSVDQNNMPKRRRALALHVQIVIIFATLMACPAIYLFTLNDTSLQRFNGAIVFFVAAVVVCWALPAVRGPRFGYPIQAISVIWFFIYGLGAKEWLIRGNPNAIFIAYAGGFALLTLALGYLAGKHFVRPGPKIAPDQISTRALKRRMMVFLVLSVLATFYFVAVGGIPAFRPDALVYRFEVRQRVSSYVIFMLRSGQLPVYFMWAMFLLSTTRHSLQQKFWMWGAIGLMMFANFIPGWRNPLMFIAMNLVFIYIFSTKHMKSARIFLISAGSVIGILVMGFGRLYRLSLTQEVAAISYFSQFNTDPIRMFFHWTSAQFSNYSFGFLTALDVFPKLVNHLNGGVIVTTLATMLPGKQELLDEKLKKWSGLDFDGGGLNLTLLGESYADFGVFGLALYPFIYGTIIGLLVRKVEHSPTPARVTLAAFATSSVCLGSLTGLLALSNFWILGGFAFYISLGERIRRP</sequence>
<feature type="transmembrane region" description="Helical" evidence="1">
    <location>
        <begin position="191"/>
        <end position="211"/>
    </location>
</feature>
<dbReference type="EMBL" id="WQLV01000010">
    <property type="protein sequence ID" value="MVO17381.1"/>
    <property type="molecule type" value="Genomic_DNA"/>
</dbReference>
<keyword evidence="3" id="KW-1185">Reference proteome</keyword>
<feature type="transmembrane region" description="Helical" evidence="1">
    <location>
        <begin position="391"/>
        <end position="411"/>
    </location>
</feature>
<feature type="transmembrane region" description="Helical" evidence="1">
    <location>
        <begin position="75"/>
        <end position="93"/>
    </location>
</feature>
<feature type="transmembrane region" description="Helical" evidence="1">
    <location>
        <begin position="423"/>
        <end position="456"/>
    </location>
</feature>
<feature type="transmembrane region" description="Helical" evidence="1">
    <location>
        <begin position="18"/>
        <end position="38"/>
    </location>
</feature>
<dbReference type="NCBIfam" id="TIGR04370">
    <property type="entry name" value="glyco_rpt_poly"/>
    <property type="match status" value="1"/>
</dbReference>
<organism evidence="2 3">
    <name type="scientific">Parasedimentitalea huanghaiensis</name>
    <dbReference type="NCBI Taxonomy" id="2682100"/>
    <lineage>
        <taxon>Bacteria</taxon>
        <taxon>Pseudomonadati</taxon>
        <taxon>Pseudomonadota</taxon>
        <taxon>Alphaproteobacteria</taxon>
        <taxon>Rhodobacterales</taxon>
        <taxon>Paracoccaceae</taxon>
        <taxon>Parasedimentitalea</taxon>
    </lineage>
</organism>
<proteinExistence type="predicted"/>
<accession>A0A6L6WJ57</accession>
<keyword evidence="1" id="KW-1133">Transmembrane helix</keyword>
<feature type="transmembrane region" description="Helical" evidence="1">
    <location>
        <begin position="223"/>
        <end position="239"/>
    </location>
</feature>
<comment type="caution">
    <text evidence="2">The sequence shown here is derived from an EMBL/GenBank/DDBJ whole genome shotgun (WGS) entry which is preliminary data.</text>
</comment>